<dbReference type="InterPro" id="IPR038180">
    <property type="entry name" value="FlgT_N_sf"/>
</dbReference>
<dbReference type="Gene3D" id="2.40.10.410">
    <property type="entry name" value="FlgT, C-terminal domain"/>
    <property type="match status" value="1"/>
</dbReference>
<reference evidence="5 6" key="1">
    <citation type="submission" date="2018-01" db="EMBL/GenBank/DDBJ databases">
        <title>Genome sequence of a Cantenovulum-like bacteria.</title>
        <authorList>
            <person name="Tan W.R."/>
            <person name="Lau N.-S."/>
            <person name="Go F."/>
            <person name="Amirul A.-A.A."/>
        </authorList>
    </citation>
    <scope>NUCLEOTIDE SEQUENCE [LARGE SCALE GENOMIC DNA]</scope>
    <source>
        <strain evidence="5 6">CCB-QB4</strain>
    </source>
</reference>
<organism evidence="5 6">
    <name type="scientific">Saccharobesus litoralis</name>
    <dbReference type="NCBI Taxonomy" id="2172099"/>
    <lineage>
        <taxon>Bacteria</taxon>
        <taxon>Pseudomonadati</taxon>
        <taxon>Pseudomonadota</taxon>
        <taxon>Gammaproteobacteria</taxon>
        <taxon>Alteromonadales</taxon>
        <taxon>Alteromonadaceae</taxon>
        <taxon>Saccharobesus</taxon>
    </lineage>
</organism>
<dbReference type="Pfam" id="PF16538">
    <property type="entry name" value="FlgT_C"/>
    <property type="match status" value="1"/>
</dbReference>
<evidence type="ECO:0000259" key="3">
    <source>
        <dbReference type="Pfam" id="PF16539"/>
    </source>
</evidence>
<dbReference type="InterPro" id="IPR032370">
    <property type="entry name" value="FlgT_N"/>
</dbReference>
<keyword evidence="6" id="KW-1185">Reference proteome</keyword>
<feature type="domain" description="Flagellar assembly protein T C-terminal" evidence="2">
    <location>
        <begin position="362"/>
        <end position="434"/>
    </location>
</feature>
<evidence type="ECO:0000313" key="5">
    <source>
        <dbReference type="EMBL" id="AWB67531.1"/>
    </source>
</evidence>
<dbReference type="OrthoDB" id="8778507at2"/>
<dbReference type="InterPro" id="IPR032386">
    <property type="entry name" value="FlgT_M"/>
</dbReference>
<dbReference type="Gene3D" id="3.30.1660.40">
    <property type="entry name" value="FlgT, N-terminal domain"/>
    <property type="match status" value="1"/>
</dbReference>
<proteinExistence type="predicted"/>
<dbReference type="AlphaFoldDB" id="A0A2S0VTJ4"/>
<gene>
    <name evidence="5" type="ORF">C2869_14260</name>
</gene>
<keyword evidence="1" id="KW-0472">Membrane</keyword>
<keyword evidence="1" id="KW-0812">Transmembrane</keyword>
<dbReference type="Proteomes" id="UP000244441">
    <property type="component" value="Chromosome"/>
</dbReference>
<evidence type="ECO:0000256" key="1">
    <source>
        <dbReference type="SAM" id="Phobius"/>
    </source>
</evidence>
<feature type="transmembrane region" description="Helical" evidence="1">
    <location>
        <begin position="6"/>
        <end position="26"/>
    </location>
</feature>
<evidence type="ECO:0000313" key="6">
    <source>
        <dbReference type="Proteomes" id="UP000244441"/>
    </source>
</evidence>
<keyword evidence="1" id="KW-1133">Transmembrane helix</keyword>
<dbReference type="Pfam" id="PF16548">
    <property type="entry name" value="FlgT_N"/>
    <property type="match status" value="1"/>
</dbReference>
<protein>
    <submittedName>
        <fullName evidence="5">Uncharacterized protein</fullName>
    </submittedName>
</protein>
<accession>A0A2S0VTJ4</accession>
<feature type="domain" description="Flagellar assembly protein T N-terminal" evidence="4">
    <location>
        <begin position="69"/>
        <end position="155"/>
    </location>
</feature>
<evidence type="ECO:0000259" key="2">
    <source>
        <dbReference type="Pfam" id="PF16538"/>
    </source>
</evidence>
<dbReference type="KEGG" id="cate:C2869_14260"/>
<dbReference type="RefSeq" id="WP_108603577.1">
    <property type="nucleotide sequence ID" value="NZ_CP026604.1"/>
</dbReference>
<dbReference type="Gene3D" id="3.40.50.10610">
    <property type="entry name" value="ABC-type transport auxiliary lipoprotein component"/>
    <property type="match status" value="1"/>
</dbReference>
<sequence length="439" mass="49346">MNLALFPLTGQISVMNTIMFNFLTVTKRARSFMQNLRFDLRLINTAISHIACLVTCLLAITLPSKVYATWYESTGSAHIKRGNTQLARQDAVRSAVKDALLFAGATVQSAQQVTNGLLTQDSFEVRASGSVNDIQILNEYVEDGKIFVNLRADIFADERQCFTSQYRKSVALLPVQLQHASHAKVGAVYEFPKVLTEKLFKRLSSATTQVDIRVLANNRLNVVENKSTNRVYSARHELAEVANQTDSQYIVAGIIRDMTMTEEPTTSSWNGLFKSTAERYFDLELRLYNGYTGEKIQSLEYVMQAQWPFDNRRTVDPTSRRFWDSDYGQAVQEQIVKMTGELDSVLKCQAANAKILQAAPDSIRINLGKDNGLQVGDKFKVMHHASFTDKQGIVRPHFVISPYDIVITDVFHQTAVGRSPTEQLLGNVQVGDFVRQINL</sequence>
<feature type="transmembrane region" description="Helical" evidence="1">
    <location>
        <begin position="38"/>
        <end position="60"/>
    </location>
</feature>
<dbReference type="InterPro" id="IPR032388">
    <property type="entry name" value="FlgT_C"/>
</dbReference>
<name>A0A2S0VTJ4_9ALTE</name>
<dbReference type="EMBL" id="CP026604">
    <property type="protein sequence ID" value="AWB67531.1"/>
    <property type="molecule type" value="Genomic_DNA"/>
</dbReference>
<evidence type="ECO:0000259" key="4">
    <source>
        <dbReference type="Pfam" id="PF16548"/>
    </source>
</evidence>
<dbReference type="Pfam" id="PF16539">
    <property type="entry name" value="FlgT_M"/>
    <property type="match status" value="1"/>
</dbReference>
<dbReference type="InterPro" id="IPR038165">
    <property type="entry name" value="FlgT_C_sf"/>
</dbReference>
<feature type="domain" description="Flagellar assembly protein T middle" evidence="3">
    <location>
        <begin position="160"/>
        <end position="316"/>
    </location>
</feature>